<keyword evidence="3 7" id="KW-0808">Transferase</keyword>
<dbReference type="PROSITE" id="PS00444">
    <property type="entry name" value="POLYPRENYL_SYNTHASE_2"/>
    <property type="match status" value="1"/>
</dbReference>
<name>A0A437QRR6_9GAMM</name>
<keyword evidence="5" id="KW-0460">Magnesium</keyword>
<dbReference type="EMBL" id="SACS01000011">
    <property type="protein sequence ID" value="RVU37203.1"/>
    <property type="molecule type" value="Genomic_DNA"/>
</dbReference>
<accession>A0A437QRR6</accession>
<dbReference type="GO" id="GO:0005737">
    <property type="term" value="C:cytoplasm"/>
    <property type="evidence" value="ECO:0007669"/>
    <property type="project" value="UniProtKB-ARBA"/>
</dbReference>
<dbReference type="SUPFAM" id="SSF48576">
    <property type="entry name" value="Terpenoid synthases"/>
    <property type="match status" value="1"/>
</dbReference>
<comment type="cofactor">
    <cofactor evidence="1">
        <name>Mg(2+)</name>
        <dbReference type="ChEBI" id="CHEBI:18420"/>
    </cofactor>
</comment>
<dbReference type="RefSeq" id="WP_127699215.1">
    <property type="nucleotide sequence ID" value="NZ_SACS01000011.1"/>
</dbReference>
<proteinExistence type="inferred from homology"/>
<dbReference type="OrthoDB" id="9805316at2"/>
<dbReference type="GO" id="GO:0016114">
    <property type="term" value="P:terpenoid biosynthetic process"/>
    <property type="evidence" value="ECO:0007669"/>
    <property type="project" value="UniProtKB-ARBA"/>
</dbReference>
<keyword evidence="4" id="KW-0479">Metal-binding</keyword>
<dbReference type="Gene3D" id="1.10.600.10">
    <property type="entry name" value="Farnesyl Diphosphate Synthase"/>
    <property type="match status" value="1"/>
</dbReference>
<evidence type="ECO:0000313" key="8">
    <source>
        <dbReference type="EMBL" id="RVU37203.1"/>
    </source>
</evidence>
<dbReference type="NCBIfam" id="NF007877">
    <property type="entry name" value="PRK10581.1"/>
    <property type="match status" value="1"/>
</dbReference>
<protein>
    <submittedName>
        <fullName evidence="8">(2E,6E)-farnesyl diphosphate synthase</fullName>
        <ecNumber evidence="8">2.5.1.10</ecNumber>
    </submittedName>
</protein>
<dbReference type="SFLD" id="SFLDG01017">
    <property type="entry name" value="Polyprenyl_Transferase_Like"/>
    <property type="match status" value="1"/>
</dbReference>
<dbReference type="Proteomes" id="UP000283077">
    <property type="component" value="Unassembled WGS sequence"/>
</dbReference>
<dbReference type="InterPro" id="IPR008949">
    <property type="entry name" value="Isoprenoid_synthase_dom_sf"/>
</dbReference>
<dbReference type="InterPro" id="IPR033749">
    <property type="entry name" value="Polyprenyl_synt_CS"/>
</dbReference>
<comment type="caution">
    <text evidence="8">The sequence shown here is derived from an EMBL/GenBank/DDBJ whole genome shotgun (WGS) entry which is preliminary data.</text>
</comment>
<dbReference type="CDD" id="cd00685">
    <property type="entry name" value="Trans_IPPS_HT"/>
    <property type="match status" value="1"/>
</dbReference>
<comment type="similarity">
    <text evidence="2 7">Belongs to the FPP/GGPP synthase family.</text>
</comment>
<organism evidence="8 9">
    <name type="scientific">Rheinheimera riviphila</name>
    <dbReference type="NCBI Taxonomy" id="1834037"/>
    <lineage>
        <taxon>Bacteria</taxon>
        <taxon>Pseudomonadati</taxon>
        <taxon>Pseudomonadota</taxon>
        <taxon>Gammaproteobacteria</taxon>
        <taxon>Chromatiales</taxon>
        <taxon>Chromatiaceae</taxon>
        <taxon>Rheinheimera</taxon>
    </lineage>
</organism>
<keyword evidence="9" id="KW-1185">Reference proteome</keyword>
<evidence type="ECO:0000256" key="7">
    <source>
        <dbReference type="RuleBase" id="RU004466"/>
    </source>
</evidence>
<gene>
    <name evidence="8" type="ORF">EOE67_11460</name>
</gene>
<evidence type="ECO:0000256" key="1">
    <source>
        <dbReference type="ARBA" id="ARBA00001946"/>
    </source>
</evidence>
<evidence type="ECO:0000256" key="4">
    <source>
        <dbReference type="ARBA" id="ARBA00022723"/>
    </source>
</evidence>
<evidence type="ECO:0000256" key="5">
    <source>
        <dbReference type="ARBA" id="ARBA00022842"/>
    </source>
</evidence>
<reference evidence="8 9" key="1">
    <citation type="submission" date="2019-01" db="EMBL/GenBank/DDBJ databases">
        <authorList>
            <person name="Chen W.-M."/>
        </authorList>
    </citation>
    <scope>NUCLEOTIDE SEQUENCE [LARGE SCALE GENOMIC DNA]</scope>
    <source>
        <strain evidence="8 9">KYPC3</strain>
    </source>
</reference>
<dbReference type="PANTHER" id="PTHR43281">
    <property type="entry name" value="FARNESYL DIPHOSPHATE SYNTHASE"/>
    <property type="match status" value="1"/>
</dbReference>
<dbReference type="EC" id="2.5.1.10" evidence="8"/>
<dbReference type="SFLD" id="SFLDS00005">
    <property type="entry name" value="Isoprenoid_Synthase_Type_I"/>
    <property type="match status" value="1"/>
</dbReference>
<evidence type="ECO:0000256" key="2">
    <source>
        <dbReference type="ARBA" id="ARBA00006706"/>
    </source>
</evidence>
<dbReference type="GO" id="GO:0004337">
    <property type="term" value="F:(2E,6E)-farnesyl diphosphate synthase activity"/>
    <property type="evidence" value="ECO:0007669"/>
    <property type="project" value="UniProtKB-EC"/>
</dbReference>
<evidence type="ECO:0000313" key="9">
    <source>
        <dbReference type="Proteomes" id="UP000283077"/>
    </source>
</evidence>
<evidence type="ECO:0000256" key="3">
    <source>
        <dbReference type="ARBA" id="ARBA00022679"/>
    </source>
</evidence>
<dbReference type="GO" id="GO:0008654">
    <property type="term" value="P:phospholipid biosynthetic process"/>
    <property type="evidence" value="ECO:0007669"/>
    <property type="project" value="UniProtKB-ARBA"/>
</dbReference>
<dbReference type="Pfam" id="PF00348">
    <property type="entry name" value="polyprenyl_synt"/>
    <property type="match status" value="1"/>
</dbReference>
<dbReference type="PROSITE" id="PS00723">
    <property type="entry name" value="POLYPRENYL_SYNTHASE_1"/>
    <property type="match status" value="1"/>
</dbReference>
<keyword evidence="6" id="KW-0414">Isoprene biosynthesis</keyword>
<dbReference type="GO" id="GO:0046872">
    <property type="term" value="F:metal ion binding"/>
    <property type="evidence" value="ECO:0007669"/>
    <property type="project" value="UniProtKB-KW"/>
</dbReference>
<dbReference type="InterPro" id="IPR053378">
    <property type="entry name" value="Prenyl_diphosphate_synthase"/>
</dbReference>
<dbReference type="InterPro" id="IPR000092">
    <property type="entry name" value="Polyprenyl_synt"/>
</dbReference>
<dbReference type="FunFam" id="1.10.600.10:FF:000001">
    <property type="entry name" value="Geranylgeranyl diphosphate synthase"/>
    <property type="match status" value="1"/>
</dbReference>
<dbReference type="AlphaFoldDB" id="A0A437QRR6"/>
<dbReference type="PANTHER" id="PTHR43281:SF1">
    <property type="entry name" value="FARNESYL DIPHOSPHATE SYNTHASE"/>
    <property type="match status" value="1"/>
</dbReference>
<dbReference type="NCBIfam" id="NF045485">
    <property type="entry name" value="FPPsyn"/>
    <property type="match status" value="1"/>
</dbReference>
<sequence length="311" mass="33506">MHKNNLPPLPALPENKTVESSLALYQQRVEQVMAKALAAQPLTDPELLAAMQYSLLSGGKRIRPFLVYAVGQMLGAEPLDLDAPAAAIECLHTYSLIHDDLPAMDDDDLRRGRPTCHKAFNEATAILAGDALQALAFELLSNHPYQQVAYPKRLQMVQQLAKQSGYSGMCGGQAIDLAHTNKQMTVEALEAMHQLKTGALIECAVQMAWLASPATASAELAALVRYARALGLAFQVQDDILDIEGDTATLGKPQGSDQQANKATYPSLLGLPAAKAKAQQLFAEANDALSVLPYDTQPLSAFAHYVIARSF</sequence>
<evidence type="ECO:0000256" key="6">
    <source>
        <dbReference type="ARBA" id="ARBA00023229"/>
    </source>
</evidence>